<dbReference type="EMBL" id="JACEFG010000005">
    <property type="protein sequence ID" value="MBA2176836.1"/>
    <property type="molecule type" value="Genomic_DNA"/>
</dbReference>
<feature type="compositionally biased region" description="Low complexity" evidence="1">
    <location>
        <begin position="143"/>
        <end position="177"/>
    </location>
</feature>
<reference evidence="2 3" key="1">
    <citation type="journal article" date="2004" name="Extremophiles">
        <title>Halobacillus locisalis sp. nov., a halophilic bacterium isolated from a marine solar saltern of the Yellow Sea in Korea.</title>
        <authorList>
            <person name="Yoon J.H."/>
            <person name="Kang K.H."/>
            <person name="Oh T.K."/>
            <person name="Park Y.H."/>
        </authorList>
    </citation>
    <scope>NUCLEOTIDE SEQUENCE [LARGE SCALE GENOMIC DNA]</scope>
    <source>
        <strain evidence="2 3">KCTC 3788</strain>
    </source>
</reference>
<feature type="compositionally biased region" description="Low complexity" evidence="1">
    <location>
        <begin position="241"/>
        <end position="252"/>
    </location>
</feature>
<keyword evidence="3" id="KW-1185">Reference proteome</keyword>
<evidence type="ECO:0000313" key="2">
    <source>
        <dbReference type="EMBL" id="MBA2176836.1"/>
    </source>
</evidence>
<dbReference type="RefSeq" id="WP_181473897.1">
    <property type="nucleotide sequence ID" value="NZ_JACEFG010000005.1"/>
</dbReference>
<feature type="region of interest" description="Disordered" evidence="1">
    <location>
        <begin position="131"/>
        <end position="256"/>
    </location>
</feature>
<name>A0A838CZU1_9BACI</name>
<sequence length="888" mass="100890">MKTVLNRSVLFKLFLVSWFLLSPVLTPISQQSGMGYGADTVHAASYYTYGDRTESFSQSGTRSRTRTVTIPDIYDVNSIRAEYKDSSGNWRTHSNVTASYDITGDKLTINVENRGSTSQYADRDSYYDSRKYRKSASDHRESSSNSFPSSVNYSSNGYSGRLSKSGSSSVKSGSAADSRTETDSKSGHDRTHLACRGSTDEDGNFSGKMRTKNTSYNGTPSSVSYNSGGYSGTLRETRTKSSSFGSNVSGDSCGDPSRTHTYGETWTTYYSGTVSKPDTRVWEQDYSGTIYKGGTSYRNYEYAYRVFIDYERNVDPIMNLQSGLDKQRVADFEGFNYINVDGNIYDQDEDNANRAPSNSHFDVNIKAEILGTGYSKTKTVREPTSSEAFNINFDLFNMNIENGEYTVKVTASDGRGGTDTGSFNIKIRDSLFDNQHVLIDDFVQFLYTVEDIENDKIIKEQFIFGHDPKHFEYSDRAIGDERVERVEPYEQRYKGIIPEDNQWLDEPFDSFNRVGHYEIQGKAQDEPKPDPNFEEFNYFSNNTPSMNIYVHRKPVADIEAYVNYQNEVMVIDRSLDWDRYSKGQRGIEVKDFYYKRESSSTWLSGKPDTLDHNRDWEIRVDVEDFQGEPNTDTAKVEVVGTFPNVPPMADFIYCRSFPTTSGDCEDEPFYVGDTMSVKSRAFDDDLDPLDVTYEVIDPNGDVIESKEYRGLFDYSKASFEFDVPEIAGEYQIVQTVDDGNFSNCGTCEMRQTFDVEELSISGNVGHTDKWKAVHEKMDNPSDVFYSGEKFLVDSVVTDHLIDNVTVTLNGEQLTGNMLTIKKDMLSSHPNYYNEIYDYTMSDPEQRLKYEDVTFTFEATWENGVIRSDVVTVEVIDSAINVYDLHRTK</sequence>
<proteinExistence type="predicted"/>
<evidence type="ECO:0000313" key="3">
    <source>
        <dbReference type="Proteomes" id="UP000571017"/>
    </source>
</evidence>
<evidence type="ECO:0000256" key="1">
    <source>
        <dbReference type="SAM" id="MobiDB-lite"/>
    </source>
</evidence>
<protein>
    <submittedName>
        <fullName evidence="2">Uncharacterized protein</fullName>
    </submittedName>
</protein>
<gene>
    <name evidence="2" type="ORF">H0266_18310</name>
</gene>
<feature type="compositionally biased region" description="Basic and acidic residues" evidence="1">
    <location>
        <begin position="131"/>
        <end position="142"/>
    </location>
</feature>
<organism evidence="2 3">
    <name type="scientific">Halobacillus locisalis</name>
    <dbReference type="NCBI Taxonomy" id="220753"/>
    <lineage>
        <taxon>Bacteria</taxon>
        <taxon>Bacillati</taxon>
        <taxon>Bacillota</taxon>
        <taxon>Bacilli</taxon>
        <taxon>Bacillales</taxon>
        <taxon>Bacillaceae</taxon>
        <taxon>Halobacillus</taxon>
    </lineage>
</organism>
<accession>A0A838CZU1</accession>
<dbReference type="Proteomes" id="UP000571017">
    <property type="component" value="Unassembled WGS sequence"/>
</dbReference>
<feature type="compositionally biased region" description="Basic and acidic residues" evidence="1">
    <location>
        <begin position="178"/>
        <end position="192"/>
    </location>
</feature>
<dbReference type="AlphaFoldDB" id="A0A838CZU1"/>
<comment type="caution">
    <text evidence="2">The sequence shown here is derived from an EMBL/GenBank/DDBJ whole genome shotgun (WGS) entry which is preliminary data.</text>
</comment>